<dbReference type="Proteomes" id="UP001469553">
    <property type="component" value="Unassembled WGS sequence"/>
</dbReference>
<dbReference type="Pfam" id="PF00082">
    <property type="entry name" value="Peptidase_S8"/>
    <property type="match status" value="1"/>
</dbReference>
<comment type="caution">
    <text evidence="4">Lacks conserved residue(s) required for the propagation of feature annotation.</text>
</comment>
<keyword evidence="8" id="KW-1185">Reference proteome</keyword>
<dbReference type="Gene3D" id="3.40.50.200">
    <property type="entry name" value="Peptidase S8/S53 domain"/>
    <property type="match status" value="1"/>
</dbReference>
<evidence type="ECO:0000256" key="3">
    <source>
        <dbReference type="ARBA" id="ARBA00022825"/>
    </source>
</evidence>
<comment type="similarity">
    <text evidence="4">Belongs to the peptidase S8 family.</text>
</comment>
<dbReference type="PROSITE" id="PS00136">
    <property type="entry name" value="SUBTILASE_ASP"/>
    <property type="match status" value="1"/>
</dbReference>
<evidence type="ECO:0000313" key="7">
    <source>
        <dbReference type="EMBL" id="MEQ2304604.1"/>
    </source>
</evidence>
<evidence type="ECO:0000256" key="2">
    <source>
        <dbReference type="ARBA" id="ARBA00022801"/>
    </source>
</evidence>
<comment type="caution">
    <text evidence="7">The sequence shown here is derived from an EMBL/GenBank/DDBJ whole genome shotgun (WGS) entry which is preliminary data.</text>
</comment>
<feature type="region of interest" description="Disordered" evidence="5">
    <location>
        <begin position="90"/>
        <end position="114"/>
    </location>
</feature>
<evidence type="ECO:0000313" key="8">
    <source>
        <dbReference type="Proteomes" id="UP001469553"/>
    </source>
</evidence>
<dbReference type="InterPro" id="IPR000209">
    <property type="entry name" value="Peptidase_S8/S53_dom"/>
</dbReference>
<evidence type="ECO:0000256" key="4">
    <source>
        <dbReference type="PROSITE-ProRule" id="PRU01240"/>
    </source>
</evidence>
<gene>
    <name evidence="7" type="ORF">AMECASPLE_028891</name>
</gene>
<evidence type="ECO:0000259" key="6">
    <source>
        <dbReference type="Pfam" id="PF00082"/>
    </source>
</evidence>
<organism evidence="7 8">
    <name type="scientific">Ameca splendens</name>
    <dbReference type="NCBI Taxonomy" id="208324"/>
    <lineage>
        <taxon>Eukaryota</taxon>
        <taxon>Metazoa</taxon>
        <taxon>Chordata</taxon>
        <taxon>Craniata</taxon>
        <taxon>Vertebrata</taxon>
        <taxon>Euteleostomi</taxon>
        <taxon>Actinopterygii</taxon>
        <taxon>Neopterygii</taxon>
        <taxon>Teleostei</taxon>
        <taxon>Neoteleostei</taxon>
        <taxon>Acanthomorphata</taxon>
        <taxon>Ovalentaria</taxon>
        <taxon>Atherinomorphae</taxon>
        <taxon>Cyprinodontiformes</taxon>
        <taxon>Goodeidae</taxon>
        <taxon>Ameca</taxon>
    </lineage>
</organism>
<proteinExistence type="inferred from homology"/>
<dbReference type="PROSITE" id="PS51892">
    <property type="entry name" value="SUBTILASE"/>
    <property type="match status" value="1"/>
</dbReference>
<dbReference type="PANTHER" id="PTHR42884:SF11">
    <property type="entry name" value="FURIN (PAIRED BASIC AMINO ACID CLEAVING ENZYME) B"/>
    <property type="match status" value="1"/>
</dbReference>
<keyword evidence="2" id="KW-0378">Hydrolase</keyword>
<dbReference type="EMBL" id="JAHRIP010059668">
    <property type="protein sequence ID" value="MEQ2304604.1"/>
    <property type="molecule type" value="Genomic_DNA"/>
</dbReference>
<keyword evidence="1" id="KW-0645">Protease</keyword>
<keyword evidence="3" id="KW-0720">Serine protease</keyword>
<reference evidence="7 8" key="1">
    <citation type="submission" date="2021-06" db="EMBL/GenBank/DDBJ databases">
        <authorList>
            <person name="Palmer J.M."/>
        </authorList>
    </citation>
    <scope>NUCLEOTIDE SEQUENCE [LARGE SCALE GENOMIC DNA]</scope>
    <source>
        <strain evidence="7 8">AS_MEX2019</strain>
        <tissue evidence="7">Muscle</tissue>
    </source>
</reference>
<sequence>MTCSISHDYGQTLVLWAEQQVVKRRKKRDIFEDPTDPDFSKQWYLSNPTHLDLNTKAAWAQGYTGRGVVVTILDDGIEKDHPDLIANYDPDASYDVNDGDTDPQPRYTQRNENSPAAAAAFHGRVLTALRPHPHRFFTVCVCFLARCDSRFCLSSLW</sequence>
<evidence type="ECO:0000256" key="1">
    <source>
        <dbReference type="ARBA" id="ARBA00022670"/>
    </source>
</evidence>
<dbReference type="SUPFAM" id="SSF52743">
    <property type="entry name" value="Subtilisin-like"/>
    <property type="match status" value="1"/>
</dbReference>
<dbReference type="InterPro" id="IPR036852">
    <property type="entry name" value="Peptidase_S8/S53_dom_sf"/>
</dbReference>
<evidence type="ECO:0000256" key="5">
    <source>
        <dbReference type="SAM" id="MobiDB-lite"/>
    </source>
</evidence>
<protein>
    <recommendedName>
        <fullName evidence="6">Peptidase S8/S53 domain-containing protein</fullName>
    </recommendedName>
</protein>
<name>A0ABV0ZEF5_9TELE</name>
<feature type="domain" description="Peptidase S8/S53" evidence="6">
    <location>
        <begin position="65"/>
        <end position="113"/>
    </location>
</feature>
<dbReference type="InterPro" id="IPR023827">
    <property type="entry name" value="Peptidase_S8_Asp-AS"/>
</dbReference>
<dbReference type="PANTHER" id="PTHR42884">
    <property type="entry name" value="PROPROTEIN CONVERTASE SUBTILISIN/KEXIN-RELATED"/>
    <property type="match status" value="1"/>
</dbReference>
<accession>A0ABV0ZEF5</accession>